<dbReference type="GO" id="GO:0003677">
    <property type="term" value="F:DNA binding"/>
    <property type="evidence" value="ECO:0007669"/>
    <property type="project" value="UniProtKB-KW"/>
</dbReference>
<evidence type="ECO:0000256" key="8">
    <source>
        <dbReference type="ARBA" id="ARBA00023004"/>
    </source>
</evidence>
<feature type="domain" description="DNA primase large subunit C-terminal" evidence="12">
    <location>
        <begin position="283"/>
        <end position="453"/>
    </location>
</feature>
<dbReference type="GO" id="GO:0046872">
    <property type="term" value="F:metal ion binding"/>
    <property type="evidence" value="ECO:0007669"/>
    <property type="project" value="UniProtKB-KW"/>
</dbReference>
<evidence type="ECO:0000256" key="7">
    <source>
        <dbReference type="ARBA" id="ARBA00022723"/>
    </source>
</evidence>
<evidence type="ECO:0000256" key="11">
    <source>
        <dbReference type="SAM" id="MobiDB-lite"/>
    </source>
</evidence>
<sequence>MGACPRTTYCHVLGDDVNDYEALKADLKKMFILLKSEMSLHAILSSESATWRASRRFCYQSPRGGRSYASGQATSSILKQRLEDAQSHFLLLIAFAETFQNRQWFLQQEVDLFHFRILCERNASIRDFLSQNNITYESISEDEKEHQWKELFDGCHSAKVKYFKKMKKLPPEEEAVEQKRFVMQWEFYKVPFKETIALLRERRVLVKSRMALVPHCDFLNTIVNRFRSVQSRKLSIIAKRCHLLYADSRLADLRVLGDARCPTQEYVSSADSRSVTMEMVEPLSVTSFPLCMRRLYDELKSAHHLRHGGRMQLGLFLKKIGLSLNESLKFWEYHFRPKIDAEKFQRQYAYSIRHNYGEEGKRADYAVYSCLKIIMNNPPGIGDLNGCPFKHCDAEHLQQLLKNCGIHKDNIKNIVNYASNNHYNKTCSIFFDCMHKLPEGGLGEFITHPNQYFDESRKLYSRSSSKKNVNDELLALSKSARKKPRRKEKAFLQLSLQELTDIPILFMQADLEIHFSHDRLRVHSQLAEMDENLLPVGSCKKGLSVWASGQRTTNYKWGPVPERHTATLGDDVNDYEALKADLKKMFIPLKSEMSLHAVLSSESATWRTSRHFCYQSPRGGREGPKYQTVLMDVLEKEPTTMDEARRITLKTALIEEASYSMDFRNNYPYDRRMEELTAALFWLISRLDDRIPNRGDSCEESATKPSLSEDTYQRKHQATIEARLEKLEECCMRPVGNRTTRERLQPLRLLDGSSRKADDPLALATEVVIDDTPITQLKIQGFSIQFLLDSEAAVSTISKEINTKYGGMRPDRSSCGTRENKGWPESISGCTYRVQQWRGQKKVVPNMTMVRFLRALRRFISRSGRLKLLQSDNIQTFHSASRLWKLLFNNRNWKVVQDPLAKEGL</sequence>
<dbReference type="GO" id="GO:0006269">
    <property type="term" value="P:DNA replication, synthesis of primer"/>
    <property type="evidence" value="ECO:0007669"/>
    <property type="project" value="UniProtKB-KW"/>
</dbReference>
<dbReference type="CDD" id="cd07322">
    <property type="entry name" value="PriL_PriS_Eukaryotic"/>
    <property type="match status" value="1"/>
</dbReference>
<evidence type="ECO:0000256" key="4">
    <source>
        <dbReference type="ARBA" id="ARBA00022485"/>
    </source>
</evidence>
<evidence type="ECO:0000256" key="2">
    <source>
        <dbReference type="ARBA" id="ARBA00010564"/>
    </source>
</evidence>
<gene>
    <name evidence="13" type="primary">Prim2</name>
    <name evidence="13" type="ORF">T05_10183</name>
</gene>
<keyword evidence="4" id="KW-0004">4Fe-4S</keyword>
<dbReference type="InterPro" id="IPR007238">
    <property type="entry name" value="DNA_primase_lsu_euk/arc"/>
</dbReference>
<keyword evidence="7" id="KW-0479">Metal-binding</keyword>
<evidence type="ECO:0000256" key="3">
    <source>
        <dbReference type="ARBA" id="ARBA00019038"/>
    </source>
</evidence>
<comment type="similarity">
    <text evidence="2">Belongs to the eukaryotic-type primase large subunit family.</text>
</comment>
<proteinExistence type="inferred from homology"/>
<dbReference type="PANTHER" id="PTHR10537">
    <property type="entry name" value="DNA PRIMASE LARGE SUBUNIT"/>
    <property type="match status" value="1"/>
</dbReference>
<protein>
    <recommendedName>
        <fullName evidence="3">DNA primase large subunit</fullName>
    </recommendedName>
</protein>
<evidence type="ECO:0000313" key="13">
    <source>
        <dbReference type="EMBL" id="KRX35100.1"/>
    </source>
</evidence>
<dbReference type="Pfam" id="PF04104">
    <property type="entry name" value="DNA_primase_lrg"/>
    <property type="match status" value="1"/>
</dbReference>
<organism evidence="13 14">
    <name type="scientific">Trichinella murrelli</name>
    <dbReference type="NCBI Taxonomy" id="144512"/>
    <lineage>
        <taxon>Eukaryota</taxon>
        <taxon>Metazoa</taxon>
        <taxon>Ecdysozoa</taxon>
        <taxon>Nematoda</taxon>
        <taxon>Enoplea</taxon>
        <taxon>Dorylaimia</taxon>
        <taxon>Trichinellida</taxon>
        <taxon>Trichinellidae</taxon>
        <taxon>Trichinella</taxon>
    </lineage>
</organism>
<accession>A0A0V0T7X6</accession>
<dbReference type="InterPro" id="IPR016558">
    <property type="entry name" value="DNA_primase_lsu_euk"/>
</dbReference>
<evidence type="ECO:0000259" key="12">
    <source>
        <dbReference type="Pfam" id="PF04104"/>
    </source>
</evidence>
<name>A0A0V0T7X6_9BILA</name>
<dbReference type="GO" id="GO:0005658">
    <property type="term" value="C:alpha DNA polymerase:primase complex"/>
    <property type="evidence" value="ECO:0007669"/>
    <property type="project" value="TreeGrafter"/>
</dbReference>
<keyword evidence="6" id="KW-0235">DNA replication</keyword>
<dbReference type="PANTHER" id="PTHR10537:SF3">
    <property type="entry name" value="DNA PRIMASE LARGE SUBUNIT"/>
    <property type="match status" value="1"/>
</dbReference>
<dbReference type="AlphaFoldDB" id="A0A0V0T7X6"/>
<keyword evidence="14" id="KW-1185">Reference proteome</keyword>
<evidence type="ECO:0000256" key="5">
    <source>
        <dbReference type="ARBA" id="ARBA00022515"/>
    </source>
</evidence>
<keyword evidence="9" id="KW-0411">Iron-sulfur</keyword>
<evidence type="ECO:0000256" key="1">
    <source>
        <dbReference type="ARBA" id="ARBA00001966"/>
    </source>
</evidence>
<dbReference type="GO" id="GO:0006270">
    <property type="term" value="P:DNA replication initiation"/>
    <property type="evidence" value="ECO:0007669"/>
    <property type="project" value="TreeGrafter"/>
</dbReference>
<dbReference type="GO" id="GO:0051539">
    <property type="term" value="F:4 iron, 4 sulfur cluster binding"/>
    <property type="evidence" value="ECO:0007669"/>
    <property type="project" value="UniProtKB-KW"/>
</dbReference>
<dbReference type="Pfam" id="PF26466">
    <property type="entry name" value="DNA_primase_lrg_N"/>
    <property type="match status" value="1"/>
</dbReference>
<evidence type="ECO:0000256" key="6">
    <source>
        <dbReference type="ARBA" id="ARBA00022705"/>
    </source>
</evidence>
<dbReference type="EMBL" id="JYDJ01000476">
    <property type="protein sequence ID" value="KRX35100.1"/>
    <property type="molecule type" value="Genomic_DNA"/>
</dbReference>
<feature type="region of interest" description="Disordered" evidence="11">
    <location>
        <begin position="694"/>
        <end position="714"/>
    </location>
</feature>
<comment type="cofactor">
    <cofactor evidence="1">
        <name>[4Fe-4S] cluster</name>
        <dbReference type="ChEBI" id="CHEBI:49883"/>
    </cofactor>
</comment>
<evidence type="ECO:0000313" key="14">
    <source>
        <dbReference type="Proteomes" id="UP000055048"/>
    </source>
</evidence>
<keyword evidence="10" id="KW-0238">DNA-binding</keyword>
<keyword evidence="8" id="KW-0408">Iron</keyword>
<reference evidence="13 14" key="1">
    <citation type="submission" date="2015-01" db="EMBL/GenBank/DDBJ databases">
        <title>Evolution of Trichinella species and genotypes.</title>
        <authorList>
            <person name="Korhonen P.K."/>
            <person name="Edoardo P."/>
            <person name="Giuseppe L.R."/>
            <person name="Gasser R.B."/>
        </authorList>
    </citation>
    <scope>NUCLEOTIDE SEQUENCE [LARGE SCALE GENOMIC DNA]</scope>
    <source>
        <strain evidence="13">ISS417</strain>
    </source>
</reference>
<comment type="caution">
    <text evidence="13">The sequence shown here is derived from an EMBL/GenBank/DDBJ whole genome shotgun (WGS) entry which is preliminary data.</text>
</comment>
<evidence type="ECO:0000256" key="9">
    <source>
        <dbReference type="ARBA" id="ARBA00023014"/>
    </source>
</evidence>
<dbReference type="OrthoDB" id="421393at2759"/>
<dbReference type="STRING" id="144512.A0A0V0T7X6"/>
<keyword evidence="5" id="KW-0639">Primosome</keyword>
<evidence type="ECO:0000256" key="10">
    <source>
        <dbReference type="ARBA" id="ARBA00023125"/>
    </source>
</evidence>
<dbReference type="InterPro" id="IPR058560">
    <property type="entry name" value="DNA_primase_C"/>
</dbReference>
<dbReference type="Proteomes" id="UP000055048">
    <property type="component" value="Unassembled WGS sequence"/>
</dbReference>
<dbReference type="Gene3D" id="1.20.930.80">
    <property type="match status" value="1"/>
</dbReference>